<dbReference type="PANTHER" id="PTHR30043">
    <property type="entry name" value="PHOSPHONATES TRANSPORT SYSTEM PERMEASE PROTEIN"/>
    <property type="match status" value="1"/>
</dbReference>
<dbReference type="EMBL" id="BAABJO010000005">
    <property type="protein sequence ID" value="GAA5116548.1"/>
    <property type="molecule type" value="Genomic_DNA"/>
</dbReference>
<organism evidence="9 10">
    <name type="scientific">Pseudonocardia adelaidensis</name>
    <dbReference type="NCBI Taxonomy" id="648754"/>
    <lineage>
        <taxon>Bacteria</taxon>
        <taxon>Bacillati</taxon>
        <taxon>Actinomycetota</taxon>
        <taxon>Actinomycetes</taxon>
        <taxon>Pseudonocardiales</taxon>
        <taxon>Pseudonocardiaceae</taxon>
        <taxon>Pseudonocardia</taxon>
    </lineage>
</organism>
<comment type="similarity">
    <text evidence="7">Belongs to the binding-protein-dependent transport system permease family.</text>
</comment>
<dbReference type="InterPro" id="IPR000515">
    <property type="entry name" value="MetI-like"/>
</dbReference>
<feature type="transmembrane region" description="Helical" evidence="7">
    <location>
        <begin position="348"/>
        <end position="370"/>
    </location>
</feature>
<dbReference type="PANTHER" id="PTHR30043:SF1">
    <property type="entry name" value="ABC TRANSPORT SYSTEM PERMEASE PROTEIN P69"/>
    <property type="match status" value="1"/>
</dbReference>
<comment type="caution">
    <text evidence="9">The sequence shown here is derived from an EMBL/GenBank/DDBJ whole genome shotgun (WGS) entry which is preliminary data.</text>
</comment>
<keyword evidence="3" id="KW-1003">Cell membrane</keyword>
<dbReference type="Proteomes" id="UP001500804">
    <property type="component" value="Unassembled WGS sequence"/>
</dbReference>
<keyword evidence="5 7" id="KW-1133">Transmembrane helix</keyword>
<feature type="transmembrane region" description="Helical" evidence="7">
    <location>
        <begin position="237"/>
        <end position="257"/>
    </location>
</feature>
<evidence type="ECO:0000259" key="8">
    <source>
        <dbReference type="PROSITE" id="PS50928"/>
    </source>
</evidence>
<dbReference type="RefSeq" id="WP_345604302.1">
    <property type="nucleotide sequence ID" value="NZ_BAABJO010000005.1"/>
</dbReference>
<feature type="transmembrane region" description="Helical" evidence="7">
    <location>
        <begin position="119"/>
        <end position="146"/>
    </location>
</feature>
<evidence type="ECO:0000256" key="7">
    <source>
        <dbReference type="RuleBase" id="RU363032"/>
    </source>
</evidence>
<comment type="subcellular location">
    <subcellularLocation>
        <location evidence="1 7">Cell membrane</location>
        <topology evidence="1 7">Multi-pass membrane protein</topology>
    </subcellularLocation>
</comment>
<feature type="transmembrane region" description="Helical" evidence="7">
    <location>
        <begin position="479"/>
        <end position="499"/>
    </location>
</feature>
<dbReference type="NCBIfam" id="TIGR01097">
    <property type="entry name" value="PhnE"/>
    <property type="match status" value="1"/>
</dbReference>
<protein>
    <submittedName>
        <fullName evidence="9">Phosphonate ABC transporter, permease protein PhnE</fullName>
    </submittedName>
</protein>
<feature type="transmembrane region" description="Helical" evidence="7">
    <location>
        <begin position="506"/>
        <end position="530"/>
    </location>
</feature>
<dbReference type="SUPFAM" id="SSF161098">
    <property type="entry name" value="MetI-like"/>
    <property type="match status" value="2"/>
</dbReference>
<evidence type="ECO:0000256" key="2">
    <source>
        <dbReference type="ARBA" id="ARBA00022448"/>
    </source>
</evidence>
<sequence>MTGTRTLARPSRTGTAAVLVLLALLGAALWSVGELRLNVATLVDSAGNAADFLSRTVPLDFPPVAEVLGLCAQTLAIVVCATLLAVLLSVPVAVLAAGNTSPAPAARYGARALVVVARAVPDVVLAIVFFRLFGLGAAAGVLAMGLHSVGMVGKLYADAIEQVDEGPRTAVRSAGAGRLQELVAGVLPAALPAFVATALHRFDINLRISVVLGFVGVGGLGFEIANSLRRLDYQRGMALALVVLGLCVTVELISGAVRRALLLRTTGRAATPPPAGGLTPPWTARRVRAALYAGATVAVIALSAPAAGLTPAQLVTGAGQLPATLGLFWPPSTGGILPDLLAELAVTVQIALAATLIGALLALPVGAMAARNVAPAPGVAAAFRAVVVVVRGIPELIIAIVFVVITGLGPVAGALALAIGAVGLLGKLVADSLEETDVRVQEAVRATGASRLQVFTAVTLPQAAPALVAHLLYQLDVTIRSATLLGIVGAGGIGFYLLNASRVMQFGVVTTILGLVFATVMAVELLALWLRRAVR</sequence>
<dbReference type="CDD" id="cd06261">
    <property type="entry name" value="TM_PBP2"/>
    <property type="match status" value="2"/>
</dbReference>
<evidence type="ECO:0000313" key="9">
    <source>
        <dbReference type="EMBL" id="GAA5116548.1"/>
    </source>
</evidence>
<dbReference type="InterPro" id="IPR035906">
    <property type="entry name" value="MetI-like_sf"/>
</dbReference>
<feature type="domain" description="ABC transmembrane type-1" evidence="8">
    <location>
        <begin position="344"/>
        <end position="527"/>
    </location>
</feature>
<keyword evidence="2 7" id="KW-0813">Transport</keyword>
<dbReference type="PROSITE" id="PS50928">
    <property type="entry name" value="ABC_TM1"/>
    <property type="match status" value="2"/>
</dbReference>
<evidence type="ECO:0000313" key="10">
    <source>
        <dbReference type="Proteomes" id="UP001500804"/>
    </source>
</evidence>
<proteinExistence type="inferred from homology"/>
<keyword evidence="4 7" id="KW-0812">Transmembrane</keyword>
<feature type="transmembrane region" description="Helical" evidence="7">
    <location>
        <begin position="206"/>
        <end position="225"/>
    </location>
</feature>
<name>A0ABP9NEG7_9PSEU</name>
<evidence type="ECO:0000256" key="6">
    <source>
        <dbReference type="ARBA" id="ARBA00023136"/>
    </source>
</evidence>
<evidence type="ECO:0000256" key="4">
    <source>
        <dbReference type="ARBA" id="ARBA00022692"/>
    </source>
</evidence>
<evidence type="ECO:0000256" key="5">
    <source>
        <dbReference type="ARBA" id="ARBA00022989"/>
    </source>
</evidence>
<dbReference type="InterPro" id="IPR005769">
    <property type="entry name" value="PhnE/PtxC"/>
</dbReference>
<feature type="transmembrane region" description="Helical" evidence="7">
    <location>
        <begin position="182"/>
        <end position="199"/>
    </location>
</feature>
<feature type="transmembrane region" description="Helical" evidence="7">
    <location>
        <begin position="73"/>
        <end position="98"/>
    </location>
</feature>
<keyword evidence="10" id="KW-1185">Reference proteome</keyword>
<feature type="transmembrane region" description="Helical" evidence="7">
    <location>
        <begin position="289"/>
        <end position="307"/>
    </location>
</feature>
<reference evidence="10" key="1">
    <citation type="journal article" date="2019" name="Int. J. Syst. Evol. Microbiol.">
        <title>The Global Catalogue of Microorganisms (GCM) 10K type strain sequencing project: providing services to taxonomists for standard genome sequencing and annotation.</title>
        <authorList>
            <consortium name="The Broad Institute Genomics Platform"/>
            <consortium name="The Broad Institute Genome Sequencing Center for Infectious Disease"/>
            <person name="Wu L."/>
            <person name="Ma J."/>
        </authorList>
    </citation>
    <scope>NUCLEOTIDE SEQUENCE [LARGE SCALE GENOMIC DNA]</scope>
    <source>
        <strain evidence="10">JCM 18302</strain>
    </source>
</reference>
<dbReference type="Gene3D" id="1.10.3720.10">
    <property type="entry name" value="MetI-like"/>
    <property type="match status" value="2"/>
</dbReference>
<evidence type="ECO:0000256" key="3">
    <source>
        <dbReference type="ARBA" id="ARBA00022475"/>
    </source>
</evidence>
<dbReference type="Pfam" id="PF00528">
    <property type="entry name" value="BPD_transp_1"/>
    <property type="match status" value="2"/>
</dbReference>
<keyword evidence="6 7" id="KW-0472">Membrane</keyword>
<feature type="domain" description="ABC transmembrane type-1" evidence="8">
    <location>
        <begin position="71"/>
        <end position="254"/>
    </location>
</feature>
<gene>
    <name evidence="9" type="primary">phnE</name>
    <name evidence="9" type="ORF">GCM10023320_17140</name>
</gene>
<accession>A0ABP9NEG7</accession>
<evidence type="ECO:0000256" key="1">
    <source>
        <dbReference type="ARBA" id="ARBA00004651"/>
    </source>
</evidence>